<feature type="transmembrane region" description="Helical" evidence="2">
    <location>
        <begin position="37"/>
        <end position="59"/>
    </location>
</feature>
<dbReference type="Pfam" id="PF07556">
    <property type="entry name" value="DUF1538"/>
    <property type="match status" value="2"/>
</dbReference>
<feature type="transmembrane region" description="Helical" evidence="2">
    <location>
        <begin position="109"/>
        <end position="129"/>
    </location>
</feature>
<feature type="transmembrane region" description="Helical" evidence="2">
    <location>
        <begin position="136"/>
        <end position="155"/>
    </location>
</feature>
<evidence type="ECO:0000256" key="1">
    <source>
        <dbReference type="SAM" id="MobiDB-lite"/>
    </source>
</evidence>
<comment type="caution">
    <text evidence="3">The sequence shown here is derived from an EMBL/GenBank/DDBJ whole genome shotgun (WGS) entry which is preliminary data.</text>
</comment>
<feature type="transmembrane region" description="Helical" evidence="2">
    <location>
        <begin position="395"/>
        <end position="413"/>
    </location>
</feature>
<feature type="transmembrane region" description="Helical" evidence="2">
    <location>
        <begin position="328"/>
        <end position="344"/>
    </location>
</feature>
<proteinExistence type="predicted"/>
<reference evidence="3" key="2">
    <citation type="submission" date="2021-04" db="EMBL/GenBank/DDBJ databases">
        <authorList>
            <person name="Gilroy R."/>
        </authorList>
    </citation>
    <scope>NUCLEOTIDE SEQUENCE</scope>
    <source>
        <strain evidence="3">2239</strain>
    </source>
</reference>
<evidence type="ECO:0000256" key="2">
    <source>
        <dbReference type="SAM" id="Phobius"/>
    </source>
</evidence>
<feature type="transmembrane region" description="Helical" evidence="2">
    <location>
        <begin position="205"/>
        <end position="225"/>
    </location>
</feature>
<feature type="transmembrane region" description="Helical" evidence="2">
    <location>
        <begin position="287"/>
        <end position="308"/>
    </location>
</feature>
<reference evidence="3" key="1">
    <citation type="journal article" date="2021" name="PeerJ">
        <title>Extensive microbial diversity within the chicken gut microbiome revealed by metagenomics and culture.</title>
        <authorList>
            <person name="Gilroy R."/>
            <person name="Ravi A."/>
            <person name="Getino M."/>
            <person name="Pursley I."/>
            <person name="Horton D.L."/>
            <person name="Alikhan N.F."/>
            <person name="Baker D."/>
            <person name="Gharbi K."/>
            <person name="Hall N."/>
            <person name="Watson M."/>
            <person name="Adriaenssens E.M."/>
            <person name="Foster-Nyarko E."/>
            <person name="Jarju S."/>
            <person name="Secka A."/>
            <person name="Antonio M."/>
            <person name="Oren A."/>
            <person name="Chaudhuri R.R."/>
            <person name="La Ragione R."/>
            <person name="Hildebrand F."/>
            <person name="Pallen M.J."/>
        </authorList>
    </citation>
    <scope>NUCLEOTIDE SEQUENCE</scope>
    <source>
        <strain evidence="3">2239</strain>
    </source>
</reference>
<feature type="transmembrane region" description="Helical" evidence="2">
    <location>
        <begin position="175"/>
        <end position="193"/>
    </location>
</feature>
<feature type="transmembrane region" description="Helical" evidence="2">
    <location>
        <begin position="456"/>
        <end position="478"/>
    </location>
</feature>
<feature type="compositionally biased region" description="Acidic residues" evidence="1">
    <location>
        <begin position="496"/>
        <end position="512"/>
    </location>
</feature>
<name>A0A9D1V3L5_9FIRM</name>
<evidence type="ECO:0000313" key="3">
    <source>
        <dbReference type="EMBL" id="HIX05114.1"/>
    </source>
</evidence>
<feature type="transmembrane region" description="Helical" evidence="2">
    <location>
        <begin position="12"/>
        <end position="31"/>
    </location>
</feature>
<dbReference type="EMBL" id="DXFW01000008">
    <property type="protein sequence ID" value="HIX05114.1"/>
    <property type="molecule type" value="Genomic_DNA"/>
</dbReference>
<dbReference type="AlphaFoldDB" id="A0A9D1V3L5"/>
<feature type="region of interest" description="Disordered" evidence="1">
    <location>
        <begin position="489"/>
        <end position="512"/>
    </location>
</feature>
<keyword evidence="2" id="KW-0812">Transmembrane</keyword>
<dbReference type="InterPro" id="IPR011435">
    <property type="entry name" value="UmpAB"/>
</dbReference>
<sequence length="512" mass="53889">MNKQLKLKIHESLAAVLPVSLIVLALCAFVVPVDLSTLCLFLAGAALLILGMGFFTLGADMAMMPIGELVGTHLTRTRKLWLILAGCFLIGVLVTVAEPDLAVLASQTPAVPDMVLILTVAAGVGLFLVLSFLRILLGWSLPVMLIVFYLLVFILTRFVPSDFLAVAFDSGGVTTGPITVPFIMALGLGLTAVRSDKNAEGDSFGLVALCSIGPVLSVLILGMIYRSGDASYAPLSVSAIEDTRALLAAFGTAAPEYAKEVALALGPILAFFLVFQVLFFRLRRRALAKILVGILYTFLGLTLFLTGVNVGFMPAGNELGRRLAGLPLRWLIVPVGMLIGYFLVKAEPAVLVLNKQVEEITGGAISQKVMMAGLCVGMAASVGLSMVRVLTGVPLLWFLLPGYALALALSFFVPRIFTAVAFDSGGVASGPMTATFLLPFAMGACEAVGGNILTDAFGVVAMVAMIPLITIQIIGLVYQFKTRHAGPDAPAAQAQEADDVLELDAGPEEDAQ</sequence>
<keyword evidence="2" id="KW-0472">Membrane</keyword>
<gene>
    <name evidence="3" type="ORF">H9865_03240</name>
</gene>
<organism evidence="3 4">
    <name type="scientific">Candidatus Allofournierella pullicola</name>
    <dbReference type="NCBI Taxonomy" id="2838596"/>
    <lineage>
        <taxon>Bacteria</taxon>
        <taxon>Bacillati</taxon>
        <taxon>Bacillota</taxon>
        <taxon>Clostridia</taxon>
        <taxon>Eubacteriales</taxon>
        <taxon>Oscillospiraceae</taxon>
        <taxon>Allofournierella</taxon>
    </lineage>
</organism>
<evidence type="ECO:0000313" key="4">
    <source>
        <dbReference type="Proteomes" id="UP000824193"/>
    </source>
</evidence>
<dbReference type="Proteomes" id="UP000824193">
    <property type="component" value="Unassembled WGS sequence"/>
</dbReference>
<keyword evidence="2" id="KW-1133">Transmembrane helix</keyword>
<feature type="transmembrane region" description="Helical" evidence="2">
    <location>
        <begin position="80"/>
        <end position="97"/>
    </location>
</feature>
<feature type="transmembrane region" description="Helical" evidence="2">
    <location>
        <begin position="261"/>
        <end position="280"/>
    </location>
</feature>
<feature type="transmembrane region" description="Helical" evidence="2">
    <location>
        <begin position="425"/>
        <end position="444"/>
    </location>
</feature>
<feature type="transmembrane region" description="Helical" evidence="2">
    <location>
        <begin position="369"/>
        <end position="389"/>
    </location>
</feature>
<protein>
    <submittedName>
        <fullName evidence="3">DUF1538 domain-containing protein</fullName>
    </submittedName>
</protein>
<accession>A0A9D1V3L5</accession>